<evidence type="ECO:0000256" key="13">
    <source>
        <dbReference type="SAM" id="Phobius"/>
    </source>
</evidence>
<dbReference type="CDD" id="cd00051">
    <property type="entry name" value="EFh"/>
    <property type="match status" value="1"/>
</dbReference>
<keyword evidence="11" id="KW-0407">Ion channel</keyword>
<dbReference type="SUPFAM" id="SSF81324">
    <property type="entry name" value="Voltage-gated potassium channels"/>
    <property type="match status" value="1"/>
</dbReference>
<feature type="transmembrane region" description="Helical" evidence="13">
    <location>
        <begin position="150"/>
        <end position="170"/>
    </location>
</feature>
<keyword evidence="9" id="KW-0406">Ion transport</keyword>
<reference evidence="15" key="1">
    <citation type="submission" date="2021-01" db="EMBL/GenBank/DDBJ databases">
        <authorList>
            <person name="Corre E."/>
            <person name="Pelletier E."/>
            <person name="Niang G."/>
            <person name="Scheremetjew M."/>
            <person name="Finn R."/>
            <person name="Kale V."/>
            <person name="Holt S."/>
            <person name="Cochrane G."/>
            <person name="Meng A."/>
            <person name="Brown T."/>
            <person name="Cohen L."/>
        </authorList>
    </citation>
    <scope>NUCLEOTIDE SEQUENCE</scope>
    <source>
        <strain evidence="15">WS</strain>
    </source>
</reference>
<keyword evidence="8 13" id="KW-1133">Transmembrane helix</keyword>
<evidence type="ECO:0000256" key="5">
    <source>
        <dbReference type="ARBA" id="ARBA00022826"/>
    </source>
</evidence>
<dbReference type="Pfam" id="PF00520">
    <property type="entry name" value="Ion_trans"/>
    <property type="match status" value="1"/>
</dbReference>
<feature type="compositionally biased region" description="Polar residues" evidence="12">
    <location>
        <begin position="482"/>
        <end position="491"/>
    </location>
</feature>
<feature type="compositionally biased region" description="Basic and acidic residues" evidence="12">
    <location>
        <begin position="1"/>
        <end position="17"/>
    </location>
</feature>
<evidence type="ECO:0000256" key="11">
    <source>
        <dbReference type="ARBA" id="ARBA00023303"/>
    </source>
</evidence>
<organism evidence="15">
    <name type="scientific">Percolomonas cosmopolitus</name>
    <dbReference type="NCBI Taxonomy" id="63605"/>
    <lineage>
        <taxon>Eukaryota</taxon>
        <taxon>Discoba</taxon>
        <taxon>Heterolobosea</taxon>
        <taxon>Tetramitia</taxon>
        <taxon>Eutetramitia</taxon>
        <taxon>Percolomonadidae</taxon>
        <taxon>Percolomonas</taxon>
    </lineage>
</organism>
<feature type="transmembrane region" description="Helical" evidence="13">
    <location>
        <begin position="335"/>
        <end position="352"/>
    </location>
</feature>
<evidence type="ECO:0000256" key="12">
    <source>
        <dbReference type="SAM" id="MobiDB-lite"/>
    </source>
</evidence>
<dbReference type="InterPro" id="IPR011992">
    <property type="entry name" value="EF-hand-dom_pair"/>
</dbReference>
<feature type="transmembrane region" description="Helical" evidence="13">
    <location>
        <begin position="303"/>
        <end position="323"/>
    </location>
</feature>
<evidence type="ECO:0000256" key="10">
    <source>
        <dbReference type="ARBA" id="ARBA00023136"/>
    </source>
</evidence>
<dbReference type="InterPro" id="IPR002048">
    <property type="entry name" value="EF_hand_dom"/>
</dbReference>
<comment type="subcellular location">
    <subcellularLocation>
        <location evidence="1">Membrane</location>
        <topology evidence="1">Multi-pass membrane protein</topology>
    </subcellularLocation>
</comment>
<dbReference type="InterPro" id="IPR027359">
    <property type="entry name" value="Volt_channel_dom_sf"/>
</dbReference>
<protein>
    <recommendedName>
        <fullName evidence="14">EF-hand domain-containing protein</fullName>
    </recommendedName>
</protein>
<keyword evidence="2" id="KW-0813">Transport</keyword>
<gene>
    <name evidence="15" type="ORF">PCOS0759_LOCUS2948</name>
</gene>
<accession>A0A7S1KNC4</accession>
<keyword evidence="4 13" id="KW-0812">Transmembrane</keyword>
<dbReference type="GO" id="GO:0008076">
    <property type="term" value="C:voltage-gated potassium channel complex"/>
    <property type="evidence" value="ECO:0007669"/>
    <property type="project" value="InterPro"/>
</dbReference>
<evidence type="ECO:0000256" key="2">
    <source>
        <dbReference type="ARBA" id="ARBA00022448"/>
    </source>
</evidence>
<dbReference type="Gene3D" id="1.10.287.70">
    <property type="match status" value="1"/>
</dbReference>
<dbReference type="GO" id="GO:0001508">
    <property type="term" value="P:action potential"/>
    <property type="evidence" value="ECO:0007669"/>
    <property type="project" value="TreeGrafter"/>
</dbReference>
<dbReference type="PRINTS" id="PR00169">
    <property type="entry name" value="KCHANNEL"/>
</dbReference>
<keyword evidence="5" id="KW-0631">Potassium channel</keyword>
<dbReference type="SMART" id="SM00054">
    <property type="entry name" value="EFh"/>
    <property type="match status" value="1"/>
</dbReference>
<evidence type="ECO:0000259" key="14">
    <source>
        <dbReference type="PROSITE" id="PS50222"/>
    </source>
</evidence>
<dbReference type="GO" id="GO:0005509">
    <property type="term" value="F:calcium ion binding"/>
    <property type="evidence" value="ECO:0007669"/>
    <property type="project" value="InterPro"/>
</dbReference>
<dbReference type="InterPro" id="IPR005821">
    <property type="entry name" value="Ion_trans_dom"/>
</dbReference>
<keyword evidence="7" id="KW-0630">Potassium</keyword>
<feature type="region of interest" description="Disordered" evidence="12">
    <location>
        <begin position="417"/>
        <end position="511"/>
    </location>
</feature>
<evidence type="ECO:0000256" key="1">
    <source>
        <dbReference type="ARBA" id="ARBA00004141"/>
    </source>
</evidence>
<evidence type="ECO:0000256" key="4">
    <source>
        <dbReference type="ARBA" id="ARBA00022692"/>
    </source>
</evidence>
<evidence type="ECO:0000256" key="7">
    <source>
        <dbReference type="ARBA" id="ARBA00022958"/>
    </source>
</evidence>
<evidence type="ECO:0000256" key="9">
    <source>
        <dbReference type="ARBA" id="ARBA00023065"/>
    </source>
</evidence>
<keyword evidence="3" id="KW-0633">Potassium transport</keyword>
<sequence length="654" mass="72162">MKDKKTEDFTDLQRRELASFTSSNPPSVEQPHEHKYMSATNGAPSGGNAAPNTASQSFVQRHTNLINRSLSRSDSLRRTHDAKGSSFHDAVLAGGSGEIEYVEKQSALRNILCYCWPELIKKRPFKPLRTQKFLWNMFEQNEMPTSLGKVVNIGILIIIFISLLMFILGTEPLVIAVPALDWTIFAIEYLIAIIFTIEYVLRLYACVAVHKFNKFGPTLGRIRYCISAWGIIDLLAVGPSIFTLNYTLLSCLTTEGCSSSQNVDLRHFFVLRMFRLLRLGKLERQFKAIEIVRSIIKEKYQEITLAFISLLTCIVLMATLMYYAERDIRPDCFGSIIRSLYFVCIVISSVGLGDCTATTTLGAVITSIASILSILSVAIPTSILGSALIEQMARRKREQQQLRLKVRTKLQGMYRNKIAQRVAQSNPGTKPKEETPVAQLANREESEEMLTASDSDANSELSASSASDPGAPPKHKGRDLTRQSSNDSLVSYVSEADTSRSVQGGSRSDGESNAAAIVGAAAVAKMTGGGIVIACPFCQNGIDLNMKPKKSSSAPAAVNQVDDALQTFKEFDTDNSGIITLQQFRTGMKKRGVNLSLSDVRTMIREAGSKPENGINLRLFRKILHMGDSDDDESDEGDPAIDQMMQDDAFNWGI</sequence>
<dbReference type="PANTHER" id="PTHR11537">
    <property type="entry name" value="VOLTAGE-GATED POTASSIUM CHANNEL"/>
    <property type="match status" value="1"/>
</dbReference>
<dbReference type="PROSITE" id="PS50222">
    <property type="entry name" value="EF_HAND_2"/>
    <property type="match status" value="1"/>
</dbReference>
<evidence type="ECO:0000256" key="8">
    <source>
        <dbReference type="ARBA" id="ARBA00022989"/>
    </source>
</evidence>
<dbReference type="Gene3D" id="1.20.120.350">
    <property type="entry name" value="Voltage-gated potassium channels. Chain C"/>
    <property type="match status" value="1"/>
</dbReference>
<dbReference type="AlphaFoldDB" id="A0A7S1KNC4"/>
<feature type="transmembrane region" description="Helical" evidence="13">
    <location>
        <begin position="364"/>
        <end position="389"/>
    </location>
</feature>
<dbReference type="GO" id="GO:0005249">
    <property type="term" value="F:voltage-gated potassium channel activity"/>
    <property type="evidence" value="ECO:0007669"/>
    <property type="project" value="InterPro"/>
</dbReference>
<evidence type="ECO:0000256" key="6">
    <source>
        <dbReference type="ARBA" id="ARBA00022882"/>
    </source>
</evidence>
<name>A0A7S1KNC4_9EUKA</name>
<dbReference type="Gene3D" id="1.10.238.10">
    <property type="entry name" value="EF-hand"/>
    <property type="match status" value="1"/>
</dbReference>
<feature type="transmembrane region" description="Helical" evidence="13">
    <location>
        <begin position="182"/>
        <end position="201"/>
    </location>
</feature>
<dbReference type="EMBL" id="HBGD01003570">
    <property type="protein sequence ID" value="CAD9079708.1"/>
    <property type="molecule type" value="Transcribed_RNA"/>
</dbReference>
<feature type="domain" description="EF-hand" evidence="14">
    <location>
        <begin position="559"/>
        <end position="594"/>
    </location>
</feature>
<dbReference type="SUPFAM" id="SSF47473">
    <property type="entry name" value="EF-hand"/>
    <property type="match status" value="1"/>
</dbReference>
<proteinExistence type="predicted"/>
<feature type="compositionally biased region" description="Polar residues" evidence="12">
    <location>
        <begin position="452"/>
        <end position="461"/>
    </location>
</feature>
<dbReference type="InterPro" id="IPR028325">
    <property type="entry name" value="VG_K_chnl"/>
</dbReference>
<dbReference type="PANTHER" id="PTHR11537:SF254">
    <property type="entry name" value="POTASSIUM VOLTAGE-GATED CHANNEL PROTEIN SHAB"/>
    <property type="match status" value="1"/>
</dbReference>
<feature type="region of interest" description="Disordered" evidence="12">
    <location>
        <begin position="1"/>
        <end position="53"/>
    </location>
</feature>
<keyword evidence="6" id="KW-0851">Voltage-gated channel</keyword>
<evidence type="ECO:0000313" key="15">
    <source>
        <dbReference type="EMBL" id="CAD9079708.1"/>
    </source>
</evidence>
<keyword evidence="10 13" id="KW-0472">Membrane</keyword>
<feature type="transmembrane region" description="Helical" evidence="13">
    <location>
        <begin position="222"/>
        <end position="242"/>
    </location>
</feature>
<evidence type="ECO:0000256" key="3">
    <source>
        <dbReference type="ARBA" id="ARBA00022538"/>
    </source>
</evidence>